<feature type="region of interest" description="Disordered" evidence="1">
    <location>
        <begin position="615"/>
        <end position="639"/>
    </location>
</feature>
<feature type="transmembrane region" description="Helical" evidence="2">
    <location>
        <begin position="161"/>
        <end position="181"/>
    </location>
</feature>
<feature type="compositionally biased region" description="Basic and acidic residues" evidence="1">
    <location>
        <begin position="1"/>
        <end position="14"/>
    </location>
</feature>
<accession>A0ABU2UQB3</accession>
<sequence length="639" mass="62515">MNTDRPDHDDETGPERQTGPAAADAAGEPAADEAGASAAPDAQAEPGAQAKPAASGAQAEPAVSGAPRGAKATAPAADEAPPAQAQAQDGPARSVPKDTGARAAAGSGERTGPDPEPAGADGRREPGAGSGQDRVPDVSGDAGASEGGGLTTRPPRRWSPVLIASVAAAVLLVGGGGAYLASSVSGDRTASAGAGGADGSPPPPLALDGYDTGGGGDSRGIAAGEPNPYGVHYRADGDLPAGPGSAPVYRASGEVTEAEVARLAKALGLDGTPVARGESWQVGSVKDGSGPDLTVDRAAPGTWTFHRYAAGTDACGAAVTCAEDPAGPAAEPVDTAAAEKAAAPVLKAIGQDGAKLDAGQVRGAQRVVNADPVVGGLPTYGWTTGLTVGASGELVGGTGRLKAPVEGASYPVLSAARTLALLNAAPEAGHRMGIGGCASAVPLKDRLEQPCGSGAGTGTGTSDVPSGGTATVEDAVFGLALRTRQGQPLLVPSWLFQVRGADGRGVFTVAHPAVDPEYLTSPSSPSSAVPSAPSASGSAGPRDVEVDGYTAEGRELTVGFTGGVCADYTATAEESAGAVTVKVTERPWKGKVCVMIAKEMRQKVTLDAPLGGRKVVGTGGEGVAPLKAGARLPEASDAR</sequence>
<evidence type="ECO:0008006" key="5">
    <source>
        <dbReference type="Google" id="ProtNLM"/>
    </source>
</evidence>
<keyword evidence="2" id="KW-1133">Transmembrane helix</keyword>
<keyword evidence="2" id="KW-0472">Membrane</keyword>
<feature type="region of interest" description="Disordered" evidence="1">
    <location>
        <begin position="1"/>
        <end position="156"/>
    </location>
</feature>
<dbReference type="Proteomes" id="UP001180489">
    <property type="component" value="Unassembled WGS sequence"/>
</dbReference>
<evidence type="ECO:0000313" key="4">
    <source>
        <dbReference type="Proteomes" id="UP001180489"/>
    </source>
</evidence>
<keyword evidence="2" id="KW-0812">Transmembrane</keyword>
<evidence type="ECO:0000313" key="3">
    <source>
        <dbReference type="EMBL" id="MDT0475239.1"/>
    </source>
</evidence>
<feature type="compositionally biased region" description="Low complexity" evidence="1">
    <location>
        <begin position="521"/>
        <end position="541"/>
    </location>
</feature>
<name>A0ABU2UQB3_9ACTN</name>
<proteinExistence type="predicted"/>
<gene>
    <name evidence="3" type="ORF">RM863_24220</name>
</gene>
<feature type="compositionally biased region" description="Low complexity" evidence="1">
    <location>
        <begin position="19"/>
        <end position="92"/>
    </location>
</feature>
<dbReference type="EMBL" id="JAVRFF010000028">
    <property type="protein sequence ID" value="MDT0475239.1"/>
    <property type="molecule type" value="Genomic_DNA"/>
</dbReference>
<reference evidence="3" key="1">
    <citation type="submission" date="2024-05" db="EMBL/GenBank/DDBJ databases">
        <title>30 novel species of actinomycetes from the DSMZ collection.</title>
        <authorList>
            <person name="Nouioui I."/>
        </authorList>
    </citation>
    <scope>NUCLEOTIDE SEQUENCE</scope>
    <source>
        <strain evidence="3">DSM 41014</strain>
    </source>
</reference>
<organism evidence="3 4">
    <name type="scientific">Streptomyces hintoniae</name>
    <dbReference type="NCBI Taxonomy" id="3075521"/>
    <lineage>
        <taxon>Bacteria</taxon>
        <taxon>Bacillati</taxon>
        <taxon>Actinomycetota</taxon>
        <taxon>Actinomycetes</taxon>
        <taxon>Kitasatosporales</taxon>
        <taxon>Streptomycetaceae</taxon>
        <taxon>Streptomyces</taxon>
    </lineage>
</organism>
<feature type="region of interest" description="Disordered" evidence="1">
    <location>
        <begin position="187"/>
        <end position="238"/>
    </location>
</feature>
<protein>
    <recommendedName>
        <fullName evidence="5">Large membrane protein</fullName>
    </recommendedName>
</protein>
<dbReference type="RefSeq" id="WP_311636352.1">
    <property type="nucleotide sequence ID" value="NZ_JAVRFF010000028.1"/>
</dbReference>
<keyword evidence="4" id="KW-1185">Reference proteome</keyword>
<evidence type="ECO:0000256" key="1">
    <source>
        <dbReference type="SAM" id="MobiDB-lite"/>
    </source>
</evidence>
<evidence type="ECO:0000256" key="2">
    <source>
        <dbReference type="SAM" id="Phobius"/>
    </source>
</evidence>
<feature type="region of interest" description="Disordered" evidence="1">
    <location>
        <begin position="518"/>
        <end position="545"/>
    </location>
</feature>
<comment type="caution">
    <text evidence="3">The sequence shown here is derived from an EMBL/GenBank/DDBJ whole genome shotgun (WGS) entry which is preliminary data.</text>
</comment>